<dbReference type="GO" id="GO:0003700">
    <property type="term" value="F:DNA-binding transcription factor activity"/>
    <property type="evidence" value="ECO:0007669"/>
    <property type="project" value="InterPro"/>
</dbReference>
<gene>
    <name evidence="1" type="ORF">SK128_015286</name>
</gene>
<accession>A0AAN9FWI4</accession>
<dbReference type="InterPro" id="IPR029309">
    <property type="entry name" value="CaRF"/>
</dbReference>
<dbReference type="Proteomes" id="UP001381693">
    <property type="component" value="Unassembled WGS sequence"/>
</dbReference>
<reference evidence="1 2" key="1">
    <citation type="submission" date="2023-11" db="EMBL/GenBank/DDBJ databases">
        <title>Halocaridina rubra genome assembly.</title>
        <authorList>
            <person name="Smith C."/>
        </authorList>
    </citation>
    <scope>NUCLEOTIDE SEQUENCE [LARGE SCALE GENOMIC DNA]</scope>
    <source>
        <strain evidence="1">EP-1</strain>
        <tissue evidence="1">Whole</tissue>
    </source>
</reference>
<sequence length="324" mass="37690">MEDEFNPNGIKVYWHKDGVPYIILNKKLLDCQHGKYRRPLPNGEKKIGQPIVTPEGVVKYKVTKKLNCPAQIVLREILRFPDFKVVENTQWMQKVQSKCLKKAFKSSQDLTSHRCFVVNLPKIEDHENHVIEPASVHPVLKKKYPRLKEIIHPKIFEKIKELSIEGISEIKNIKEIVSTYVNEELSAEEDIKSLTSRRFNPRYQDIRNIVKMIENDLRKEGSSLAKVQCTSVIKDLETIVSHVQNEKYLEQLKVHLDYIRATMKAEKSLDALLACHKSEPSAKRAKVNAVDQEASTYPYTIDDTETQMLYDDMQGEVTRIYYYE</sequence>
<comment type="caution">
    <text evidence="1">The sequence shown here is derived from an EMBL/GenBank/DDBJ whole genome shotgun (WGS) entry which is preliminary data.</text>
</comment>
<protein>
    <submittedName>
        <fullName evidence="1">Uncharacterized protein</fullName>
    </submittedName>
</protein>
<keyword evidence="2" id="KW-1185">Reference proteome</keyword>
<evidence type="ECO:0000313" key="1">
    <source>
        <dbReference type="EMBL" id="KAK7086615.1"/>
    </source>
</evidence>
<name>A0AAN9FWI4_HALRR</name>
<dbReference type="Pfam" id="PF15299">
    <property type="entry name" value="ALS2CR8"/>
    <property type="match status" value="1"/>
</dbReference>
<dbReference type="PANTHER" id="PTHR47456:SF1">
    <property type="entry name" value="PHD-TYPE DOMAIN-CONTAINING PROTEIN"/>
    <property type="match status" value="1"/>
</dbReference>
<dbReference type="EMBL" id="JAXCGZ010000132">
    <property type="protein sequence ID" value="KAK7086615.1"/>
    <property type="molecule type" value="Genomic_DNA"/>
</dbReference>
<proteinExistence type="predicted"/>
<dbReference type="AlphaFoldDB" id="A0AAN9FWI4"/>
<evidence type="ECO:0000313" key="2">
    <source>
        <dbReference type="Proteomes" id="UP001381693"/>
    </source>
</evidence>
<organism evidence="1 2">
    <name type="scientific">Halocaridina rubra</name>
    <name type="common">Hawaiian red shrimp</name>
    <dbReference type="NCBI Taxonomy" id="373956"/>
    <lineage>
        <taxon>Eukaryota</taxon>
        <taxon>Metazoa</taxon>
        <taxon>Ecdysozoa</taxon>
        <taxon>Arthropoda</taxon>
        <taxon>Crustacea</taxon>
        <taxon>Multicrustacea</taxon>
        <taxon>Malacostraca</taxon>
        <taxon>Eumalacostraca</taxon>
        <taxon>Eucarida</taxon>
        <taxon>Decapoda</taxon>
        <taxon>Pleocyemata</taxon>
        <taxon>Caridea</taxon>
        <taxon>Atyoidea</taxon>
        <taxon>Atyidae</taxon>
        <taxon>Halocaridina</taxon>
    </lineage>
</organism>
<dbReference type="PANTHER" id="PTHR47456">
    <property type="entry name" value="PHD-TYPE DOMAIN-CONTAINING PROTEIN"/>
    <property type="match status" value="1"/>
</dbReference>